<dbReference type="EMBL" id="JAHRHJ020000011">
    <property type="protein sequence ID" value="KAH9295179.1"/>
    <property type="molecule type" value="Genomic_DNA"/>
</dbReference>
<feature type="domain" description="DNA2/NAM7 helicase helicase" evidence="2">
    <location>
        <begin position="77"/>
        <end position="104"/>
    </location>
</feature>
<organism evidence="3 4">
    <name type="scientific">Taxus chinensis</name>
    <name type="common">Chinese yew</name>
    <name type="synonym">Taxus wallichiana var. chinensis</name>
    <dbReference type="NCBI Taxonomy" id="29808"/>
    <lineage>
        <taxon>Eukaryota</taxon>
        <taxon>Viridiplantae</taxon>
        <taxon>Streptophyta</taxon>
        <taxon>Embryophyta</taxon>
        <taxon>Tracheophyta</taxon>
        <taxon>Spermatophyta</taxon>
        <taxon>Pinopsida</taxon>
        <taxon>Pinidae</taxon>
        <taxon>Conifers II</taxon>
        <taxon>Cupressales</taxon>
        <taxon>Taxaceae</taxon>
        <taxon>Taxus</taxon>
    </lineage>
</organism>
<dbReference type="GO" id="GO:0004386">
    <property type="term" value="F:helicase activity"/>
    <property type="evidence" value="ECO:0007669"/>
    <property type="project" value="InterPro"/>
</dbReference>
<feature type="transmembrane region" description="Helical" evidence="1">
    <location>
        <begin position="39"/>
        <end position="60"/>
    </location>
</feature>
<keyword evidence="1" id="KW-1133">Transmembrane helix</keyword>
<keyword evidence="4" id="KW-1185">Reference proteome</keyword>
<gene>
    <name evidence="3" type="ORF">KI387_038767</name>
</gene>
<feature type="non-terminal residue" evidence="3">
    <location>
        <position position="152"/>
    </location>
</feature>
<dbReference type="Proteomes" id="UP000824469">
    <property type="component" value="Unassembled WGS sequence"/>
</dbReference>
<proteinExistence type="predicted"/>
<sequence length="152" mass="16574">YLVMPVHRRSLASATTMLLGVECRCVSFETSCAWSLTGYIYVMPVGVVLSFFDLCLVAMLNSEWLKHIFSLAGGAGVLPPLSLGAARCVLVGDPQQRPATVLSQVAGTLQKVEAFLSTSNRQAVQLCCFLFSIDCILKFRILLQDILSKLTL</sequence>
<evidence type="ECO:0000313" key="3">
    <source>
        <dbReference type="EMBL" id="KAH9295179.1"/>
    </source>
</evidence>
<name>A0AA38F7E8_TAXCH</name>
<evidence type="ECO:0000313" key="4">
    <source>
        <dbReference type="Proteomes" id="UP000824469"/>
    </source>
</evidence>
<keyword evidence="1" id="KW-0812">Transmembrane</keyword>
<comment type="caution">
    <text evidence="3">The sequence shown here is derived from an EMBL/GenBank/DDBJ whole genome shotgun (WGS) entry which is preliminary data.</text>
</comment>
<reference evidence="3 4" key="1">
    <citation type="journal article" date="2021" name="Nat. Plants">
        <title>The Taxus genome provides insights into paclitaxel biosynthesis.</title>
        <authorList>
            <person name="Xiong X."/>
            <person name="Gou J."/>
            <person name="Liao Q."/>
            <person name="Li Y."/>
            <person name="Zhou Q."/>
            <person name="Bi G."/>
            <person name="Li C."/>
            <person name="Du R."/>
            <person name="Wang X."/>
            <person name="Sun T."/>
            <person name="Guo L."/>
            <person name="Liang H."/>
            <person name="Lu P."/>
            <person name="Wu Y."/>
            <person name="Zhang Z."/>
            <person name="Ro D.K."/>
            <person name="Shang Y."/>
            <person name="Huang S."/>
            <person name="Yan J."/>
        </authorList>
    </citation>
    <scope>NUCLEOTIDE SEQUENCE [LARGE SCALE GENOMIC DNA]</scope>
    <source>
        <strain evidence="3">Ta-2019</strain>
    </source>
</reference>
<protein>
    <recommendedName>
        <fullName evidence="2">DNA2/NAM7 helicase helicase domain-containing protein</fullName>
    </recommendedName>
</protein>
<dbReference type="AlphaFoldDB" id="A0AA38F7E8"/>
<accession>A0AA38F7E8</accession>
<dbReference type="Pfam" id="PF13086">
    <property type="entry name" value="AAA_11"/>
    <property type="match status" value="1"/>
</dbReference>
<dbReference type="InterPro" id="IPR041677">
    <property type="entry name" value="DNA2/NAM7_AAA_11"/>
</dbReference>
<keyword evidence="1" id="KW-0472">Membrane</keyword>
<evidence type="ECO:0000259" key="2">
    <source>
        <dbReference type="Pfam" id="PF13086"/>
    </source>
</evidence>
<evidence type="ECO:0000256" key="1">
    <source>
        <dbReference type="SAM" id="Phobius"/>
    </source>
</evidence>